<evidence type="ECO:0000313" key="3">
    <source>
        <dbReference type="Proteomes" id="UP000184052"/>
    </source>
</evidence>
<proteinExistence type="predicted"/>
<dbReference type="InterPro" id="IPR043168">
    <property type="entry name" value="DegV_C"/>
</dbReference>
<accession>A0A1M6FPH2</accession>
<dbReference type="STRING" id="1121476.SAMN02745751_01488"/>
<reference evidence="2 3" key="1">
    <citation type="submission" date="2016-11" db="EMBL/GenBank/DDBJ databases">
        <authorList>
            <person name="Jaros S."/>
            <person name="Januszkiewicz K."/>
            <person name="Wedrychowicz H."/>
        </authorList>
    </citation>
    <scope>NUCLEOTIDE SEQUENCE [LARGE SCALE GENOMIC DNA]</scope>
    <source>
        <strain evidence="2 3">DSM 17477</strain>
    </source>
</reference>
<gene>
    <name evidence="2" type="ORF">SAMN02745751_01488</name>
</gene>
<dbReference type="NCBIfam" id="TIGR00762">
    <property type="entry name" value="DegV"/>
    <property type="match status" value="1"/>
</dbReference>
<protein>
    <submittedName>
        <fullName evidence="2">EDD domain protein, DegV family</fullName>
    </submittedName>
</protein>
<evidence type="ECO:0000313" key="2">
    <source>
        <dbReference type="EMBL" id="SHI99564.1"/>
    </source>
</evidence>
<keyword evidence="1" id="KW-0446">Lipid-binding</keyword>
<dbReference type="InterPro" id="IPR050270">
    <property type="entry name" value="DegV_domain_contain"/>
</dbReference>
<dbReference type="InterPro" id="IPR003797">
    <property type="entry name" value="DegV"/>
</dbReference>
<name>A0A1M6FPH2_9FIRM</name>
<dbReference type="AlphaFoldDB" id="A0A1M6FPH2"/>
<sequence>MKIILSSDRICDLPKDVLGHFKIETIPYHINLENTDYLDSVNIFPQDLYEAYREKKILPKTSAVNVGEYLKYFEKWTSRGYSVIHFCLGSSLTSSYNNCKIAAEELGDVYVVDSGNLSSAVGLQLMDCRKMIDDGMDIKDIYEYFVESKTKYHGGFVLNNLEFLKAGGRCSSLAAYGASLLNIKVEINVNNTCGSMTSGAKYRGAMEKVLPKFVNDKIRKYPDLKRDKICITHSGLDASIIDSVKNTIEKTMEVEKIYVCEASCTISTHCGPDCFGLFFATEDKY</sequence>
<dbReference type="PROSITE" id="PS51482">
    <property type="entry name" value="DEGV"/>
    <property type="match status" value="1"/>
</dbReference>
<dbReference type="OrthoDB" id="9780216at2"/>
<dbReference type="GO" id="GO:0008289">
    <property type="term" value="F:lipid binding"/>
    <property type="evidence" value="ECO:0007669"/>
    <property type="project" value="UniProtKB-KW"/>
</dbReference>
<dbReference type="Pfam" id="PF02645">
    <property type="entry name" value="DegV"/>
    <property type="match status" value="1"/>
</dbReference>
<dbReference type="PANTHER" id="PTHR33434">
    <property type="entry name" value="DEGV DOMAIN-CONTAINING PROTEIN DR_1986-RELATED"/>
    <property type="match status" value="1"/>
</dbReference>
<organism evidence="2 3">
    <name type="scientific">Dethiosulfatibacter aminovorans DSM 17477</name>
    <dbReference type="NCBI Taxonomy" id="1121476"/>
    <lineage>
        <taxon>Bacteria</taxon>
        <taxon>Bacillati</taxon>
        <taxon>Bacillota</taxon>
        <taxon>Tissierellia</taxon>
        <taxon>Dethiosulfatibacter</taxon>
    </lineage>
</organism>
<dbReference type="PANTHER" id="PTHR33434:SF2">
    <property type="entry name" value="FATTY ACID-BINDING PROTEIN TM_1468"/>
    <property type="match status" value="1"/>
</dbReference>
<evidence type="ECO:0000256" key="1">
    <source>
        <dbReference type="ARBA" id="ARBA00023121"/>
    </source>
</evidence>
<dbReference type="RefSeq" id="WP_073048958.1">
    <property type="nucleotide sequence ID" value="NZ_FQZL01000009.1"/>
</dbReference>
<dbReference type="Gene3D" id="3.30.1180.10">
    <property type="match status" value="1"/>
</dbReference>
<dbReference type="SUPFAM" id="SSF82549">
    <property type="entry name" value="DAK1/DegV-like"/>
    <property type="match status" value="1"/>
</dbReference>
<dbReference type="EMBL" id="FQZL01000009">
    <property type="protein sequence ID" value="SHI99564.1"/>
    <property type="molecule type" value="Genomic_DNA"/>
</dbReference>
<dbReference type="Proteomes" id="UP000184052">
    <property type="component" value="Unassembled WGS sequence"/>
</dbReference>
<dbReference type="Gene3D" id="3.40.50.10170">
    <property type="match status" value="1"/>
</dbReference>
<keyword evidence="3" id="KW-1185">Reference proteome</keyword>